<reference evidence="3 4" key="1">
    <citation type="submission" date="2019-02" db="EMBL/GenBank/DDBJ databases">
        <title>Deep-cultivation of Planctomycetes and their phenomic and genomic characterization uncovers novel biology.</title>
        <authorList>
            <person name="Wiegand S."/>
            <person name="Jogler M."/>
            <person name="Boedeker C."/>
            <person name="Pinto D."/>
            <person name="Vollmers J."/>
            <person name="Rivas-Marin E."/>
            <person name="Kohn T."/>
            <person name="Peeters S.H."/>
            <person name="Heuer A."/>
            <person name="Rast P."/>
            <person name="Oberbeckmann S."/>
            <person name="Bunk B."/>
            <person name="Jeske O."/>
            <person name="Meyerdierks A."/>
            <person name="Storesund J.E."/>
            <person name="Kallscheuer N."/>
            <person name="Luecker S."/>
            <person name="Lage O.M."/>
            <person name="Pohl T."/>
            <person name="Merkel B.J."/>
            <person name="Hornburger P."/>
            <person name="Mueller R.-W."/>
            <person name="Bruemmer F."/>
            <person name="Labrenz M."/>
            <person name="Spormann A.M."/>
            <person name="Op den Camp H."/>
            <person name="Overmann J."/>
            <person name="Amann R."/>
            <person name="Jetten M.S.M."/>
            <person name="Mascher T."/>
            <person name="Medema M.H."/>
            <person name="Devos D.P."/>
            <person name="Kaster A.-K."/>
            <person name="Ovreas L."/>
            <person name="Rohde M."/>
            <person name="Galperin M.Y."/>
            <person name="Jogler C."/>
        </authorList>
    </citation>
    <scope>NUCLEOTIDE SEQUENCE [LARGE SCALE GENOMIC DNA]</scope>
    <source>
        <strain evidence="3 4">Pan44</strain>
    </source>
</reference>
<feature type="transmembrane region" description="Helical" evidence="2">
    <location>
        <begin position="106"/>
        <end position="127"/>
    </location>
</feature>
<feature type="transmembrane region" description="Helical" evidence="2">
    <location>
        <begin position="79"/>
        <end position="100"/>
    </location>
</feature>
<accession>A0A517SD32</accession>
<dbReference type="EMBL" id="CP036271">
    <property type="protein sequence ID" value="QDT54033.1"/>
    <property type="molecule type" value="Genomic_DNA"/>
</dbReference>
<name>A0A517SD32_9PLAN</name>
<proteinExistence type="predicted"/>
<dbReference type="RefSeq" id="WP_145029734.1">
    <property type="nucleotide sequence ID" value="NZ_CP036271.1"/>
</dbReference>
<keyword evidence="4" id="KW-1185">Reference proteome</keyword>
<feature type="region of interest" description="Disordered" evidence="1">
    <location>
        <begin position="163"/>
        <end position="183"/>
    </location>
</feature>
<dbReference type="KEGG" id="ccos:Pan44_20600"/>
<keyword evidence="2" id="KW-0472">Membrane</keyword>
<keyword evidence="2" id="KW-1133">Transmembrane helix</keyword>
<evidence type="ECO:0000313" key="4">
    <source>
        <dbReference type="Proteomes" id="UP000315700"/>
    </source>
</evidence>
<gene>
    <name evidence="3" type="ORF">Pan44_20600</name>
</gene>
<dbReference type="OrthoDB" id="257805at2"/>
<dbReference type="PROSITE" id="PS51257">
    <property type="entry name" value="PROKAR_LIPOPROTEIN"/>
    <property type="match status" value="1"/>
</dbReference>
<protein>
    <submittedName>
        <fullName evidence="3">Uncharacterized protein</fullName>
    </submittedName>
</protein>
<dbReference type="InParanoid" id="A0A517SD32"/>
<dbReference type="Proteomes" id="UP000315700">
    <property type="component" value="Chromosome"/>
</dbReference>
<evidence type="ECO:0000313" key="3">
    <source>
        <dbReference type="EMBL" id="QDT54033.1"/>
    </source>
</evidence>
<feature type="compositionally biased region" description="Low complexity" evidence="1">
    <location>
        <begin position="171"/>
        <end position="183"/>
    </location>
</feature>
<dbReference type="AlphaFoldDB" id="A0A517SD32"/>
<evidence type="ECO:0000256" key="1">
    <source>
        <dbReference type="SAM" id="MobiDB-lite"/>
    </source>
</evidence>
<sequence>MRGIWVPIAFAVATACFWGTYGPALGKARGTEWSPFKPYMFIGVAYLVWGVIGGLVCMKLFGDSFSFSGTHYPAAKWGFLAGSLGAFGALCLTAAVFYAIKGKFGGPALVMPIVFGGATMVNAITDLVLMKERPNVNPLLWVGMLLVMAGIVLVRLYTPAPHAPPKPATPAPAAAAASAPSNS</sequence>
<evidence type="ECO:0000256" key="2">
    <source>
        <dbReference type="SAM" id="Phobius"/>
    </source>
</evidence>
<feature type="transmembrane region" description="Helical" evidence="2">
    <location>
        <begin position="38"/>
        <end position="58"/>
    </location>
</feature>
<keyword evidence="2" id="KW-0812">Transmembrane</keyword>
<feature type="transmembrane region" description="Helical" evidence="2">
    <location>
        <begin position="139"/>
        <end position="157"/>
    </location>
</feature>
<organism evidence="3 4">
    <name type="scientific">Caulifigura coniformis</name>
    <dbReference type="NCBI Taxonomy" id="2527983"/>
    <lineage>
        <taxon>Bacteria</taxon>
        <taxon>Pseudomonadati</taxon>
        <taxon>Planctomycetota</taxon>
        <taxon>Planctomycetia</taxon>
        <taxon>Planctomycetales</taxon>
        <taxon>Planctomycetaceae</taxon>
        <taxon>Caulifigura</taxon>
    </lineage>
</organism>